<sequence>MTSSRQDPGIARVQGVYQLLALDMDGTLLNSDKIITPDVHEAIRVYMRRGGRVTIASGRFPASVWLHARAAEMNAPLIALNGAVILDEATGELKSGAPLPPEHVRELLRFADEHGAYIQLYGYNKLYVRELNETNARWPLANVVVSPGKELNEQNYAEQLGMIEVVAVGDLQRFVSGSFLPAPPIYKATIIGPSPELIREWMGQLGGGSEVNSKPLASPYTAKPSQELPQPEEAQRAALLAKPQAKPAFTLTRTGRHRFDVNAYGVSKRSALESLCRELHIAPLEVAAVGDYDNDADMLAWAGLGVAMGNAEPHIKRLAKAVTSSNEEDGVARVIHNFLL</sequence>
<proteinExistence type="predicted"/>
<dbReference type="RefSeq" id="WP_283928527.1">
    <property type="nucleotide sequence ID" value="NZ_CP126084.1"/>
</dbReference>
<evidence type="ECO:0000313" key="3">
    <source>
        <dbReference type="Proteomes" id="UP001177943"/>
    </source>
</evidence>
<dbReference type="SUPFAM" id="SSF56784">
    <property type="entry name" value="HAD-like"/>
    <property type="match status" value="1"/>
</dbReference>
<reference evidence="2" key="1">
    <citation type="submission" date="2023-05" db="EMBL/GenBank/DDBJ databases">
        <title>Comparative genomics of Bacillaceae isolates and their secondary metabolite potential.</title>
        <authorList>
            <person name="Song L."/>
            <person name="Nielsen L.J."/>
            <person name="Mohite O."/>
            <person name="Xu X."/>
            <person name="Weber T."/>
            <person name="Kovacs A.T."/>
        </authorList>
    </citation>
    <scope>NUCLEOTIDE SEQUENCE</scope>
    <source>
        <strain evidence="2">B2_4</strain>
    </source>
</reference>
<gene>
    <name evidence="2" type="ORF">QNH46_22510</name>
</gene>
<dbReference type="GO" id="GO:0000287">
    <property type="term" value="F:magnesium ion binding"/>
    <property type="evidence" value="ECO:0007669"/>
    <property type="project" value="TreeGrafter"/>
</dbReference>
<dbReference type="SFLD" id="SFLDS00003">
    <property type="entry name" value="Haloacid_Dehalogenase"/>
    <property type="match status" value="1"/>
</dbReference>
<dbReference type="Pfam" id="PF08282">
    <property type="entry name" value="Hydrolase_3"/>
    <property type="match status" value="2"/>
</dbReference>
<evidence type="ECO:0000313" key="2">
    <source>
        <dbReference type="EMBL" id="WHX51590.1"/>
    </source>
</evidence>
<dbReference type="PANTHER" id="PTHR10000:SF8">
    <property type="entry name" value="HAD SUPERFAMILY HYDROLASE-LIKE, TYPE 3"/>
    <property type="match status" value="1"/>
</dbReference>
<dbReference type="GO" id="GO:0005829">
    <property type="term" value="C:cytosol"/>
    <property type="evidence" value="ECO:0007669"/>
    <property type="project" value="TreeGrafter"/>
</dbReference>
<keyword evidence="2" id="KW-0378">Hydrolase</keyword>
<dbReference type="Proteomes" id="UP001177943">
    <property type="component" value="Chromosome"/>
</dbReference>
<dbReference type="InterPro" id="IPR023214">
    <property type="entry name" value="HAD_sf"/>
</dbReference>
<dbReference type="Gene3D" id="3.40.50.1000">
    <property type="entry name" value="HAD superfamily/HAD-like"/>
    <property type="match status" value="2"/>
</dbReference>
<evidence type="ECO:0000256" key="1">
    <source>
        <dbReference type="SAM" id="MobiDB-lite"/>
    </source>
</evidence>
<feature type="region of interest" description="Disordered" evidence="1">
    <location>
        <begin position="213"/>
        <end position="232"/>
    </location>
</feature>
<dbReference type="Gene3D" id="3.30.1240.10">
    <property type="match status" value="1"/>
</dbReference>
<dbReference type="AlphaFoldDB" id="A0AA95IEA8"/>
<dbReference type="PANTHER" id="PTHR10000">
    <property type="entry name" value="PHOSPHOSERINE PHOSPHATASE"/>
    <property type="match status" value="1"/>
</dbReference>
<dbReference type="SFLD" id="SFLDG01140">
    <property type="entry name" value="C2.B:_Phosphomannomutase_and_P"/>
    <property type="match status" value="1"/>
</dbReference>
<dbReference type="EC" id="3.1.3.-" evidence="2"/>
<dbReference type="CDD" id="cd07516">
    <property type="entry name" value="HAD_Pase"/>
    <property type="match status" value="1"/>
</dbReference>
<accession>A0AA95IEA8</accession>
<dbReference type="PROSITE" id="PS01228">
    <property type="entry name" value="COF_1"/>
    <property type="match status" value="1"/>
</dbReference>
<protein>
    <submittedName>
        <fullName evidence="2">Cof-type HAD-IIB family hydrolase</fullName>
        <ecNumber evidence="2">3.1.3.-</ecNumber>
    </submittedName>
</protein>
<organism evidence="2 3">
    <name type="scientific">Paenibacillus woosongensis</name>
    <dbReference type="NCBI Taxonomy" id="307580"/>
    <lineage>
        <taxon>Bacteria</taxon>
        <taxon>Bacillati</taxon>
        <taxon>Bacillota</taxon>
        <taxon>Bacilli</taxon>
        <taxon>Bacillales</taxon>
        <taxon>Paenibacillaceae</taxon>
        <taxon>Paenibacillus</taxon>
    </lineage>
</organism>
<dbReference type="GO" id="GO:0016791">
    <property type="term" value="F:phosphatase activity"/>
    <property type="evidence" value="ECO:0007669"/>
    <property type="project" value="TreeGrafter"/>
</dbReference>
<name>A0AA95IEA8_9BACL</name>
<dbReference type="EMBL" id="CP126084">
    <property type="protein sequence ID" value="WHX51590.1"/>
    <property type="molecule type" value="Genomic_DNA"/>
</dbReference>
<dbReference type="InterPro" id="IPR036412">
    <property type="entry name" value="HAD-like_sf"/>
</dbReference>
<dbReference type="KEGG" id="pwn:QNH46_22510"/>